<accession>A0A5J4K6K0</accession>
<dbReference type="AlphaFoldDB" id="A0A5J4K6K0"/>
<dbReference type="InterPro" id="IPR011990">
    <property type="entry name" value="TPR-like_helical_dom_sf"/>
</dbReference>
<name>A0A5J4K6K0_9CHLR</name>
<dbReference type="EMBL" id="BKZV01000002">
    <property type="protein sequence ID" value="GER83153.1"/>
    <property type="molecule type" value="Genomic_DNA"/>
</dbReference>
<evidence type="ECO:0000313" key="1">
    <source>
        <dbReference type="EMBL" id="GER83153.1"/>
    </source>
</evidence>
<dbReference type="Gene3D" id="1.25.40.10">
    <property type="entry name" value="Tetratricopeptide repeat domain"/>
    <property type="match status" value="1"/>
</dbReference>
<dbReference type="SUPFAM" id="SSF48452">
    <property type="entry name" value="TPR-like"/>
    <property type="match status" value="1"/>
</dbReference>
<sequence length="334" mass="36288">MQRREALTLLAGGSGLALLAGMGSLSLTREEALSIAQTLVGALWRTSWSEDVETVAQATGWVLGVLEKAPGLLKESKEGAQLAAEGHLIAAIAARHLVQPEERLRHLQQAEQYARLANDVLLQRALPYYQGYSYVWNLAPGMGGYEPQPAKALLCFQRGLTVKGEPASQTQDVGLFMGLAETYSLLREPKQAVKALMQAEKSYARVSPGEDPGYALADVNPPYRVPLARARVLLNLGRANEALSALEESQRLYQVHGQGGRGLADLQPKRMAVALALGDQDLFVEALQASVEGVQRSGSRYGRAEVKQLLRQGQARWPQVKQLEEWATQIGVSA</sequence>
<evidence type="ECO:0008006" key="3">
    <source>
        <dbReference type="Google" id="ProtNLM"/>
    </source>
</evidence>
<protein>
    <recommendedName>
        <fullName evidence="3">MalT-like TPR region domain-containing protein</fullName>
    </recommendedName>
</protein>
<keyword evidence="2" id="KW-1185">Reference proteome</keyword>
<gene>
    <name evidence="1" type="ORF">KTAU_17900</name>
</gene>
<comment type="caution">
    <text evidence="1">The sequence shown here is derived from an EMBL/GenBank/DDBJ whole genome shotgun (WGS) entry which is preliminary data.</text>
</comment>
<reference evidence="1 2" key="1">
    <citation type="journal article" date="2019" name="Int. J. Syst. Evol. Microbiol.">
        <title>Thermogemmatispora aurantia sp. nov. and Thermogemmatispora argillosa sp. nov., within the class Ktedonobacteria, and emended description of the genus Thermogemmatispora.</title>
        <authorList>
            <person name="Zheng Y."/>
            <person name="Wang C.M."/>
            <person name="Sakai Y."/>
            <person name="Abe K."/>
            <person name="Yokota A."/>
            <person name="Yabe S."/>
        </authorList>
    </citation>
    <scope>NUCLEOTIDE SEQUENCE [LARGE SCALE GENOMIC DNA]</scope>
    <source>
        <strain evidence="1 2">A1-2</strain>
    </source>
</reference>
<dbReference type="Proteomes" id="UP000334820">
    <property type="component" value="Unassembled WGS sequence"/>
</dbReference>
<organism evidence="1 2">
    <name type="scientific">Thermogemmatispora aurantia</name>
    <dbReference type="NCBI Taxonomy" id="2045279"/>
    <lineage>
        <taxon>Bacteria</taxon>
        <taxon>Bacillati</taxon>
        <taxon>Chloroflexota</taxon>
        <taxon>Ktedonobacteria</taxon>
        <taxon>Thermogemmatisporales</taxon>
        <taxon>Thermogemmatisporaceae</taxon>
        <taxon>Thermogemmatispora</taxon>
    </lineage>
</organism>
<evidence type="ECO:0000313" key="2">
    <source>
        <dbReference type="Proteomes" id="UP000334820"/>
    </source>
</evidence>
<proteinExistence type="predicted"/>